<dbReference type="Proteomes" id="UP000253551">
    <property type="component" value="Unassembled WGS sequence"/>
</dbReference>
<dbReference type="EMBL" id="PJQM01003411">
    <property type="protein sequence ID" value="RCH89035.1"/>
    <property type="molecule type" value="Genomic_DNA"/>
</dbReference>
<accession>A0A367JGM4</accession>
<evidence type="ECO:0000259" key="1">
    <source>
        <dbReference type="Pfam" id="PF09791"/>
    </source>
</evidence>
<dbReference type="Pfam" id="PF09791">
    <property type="entry name" value="Oxidored-like"/>
    <property type="match status" value="1"/>
</dbReference>
<organism evidence="2 3">
    <name type="scientific">Rhizopus stolonifer</name>
    <name type="common">Rhizopus nigricans</name>
    <dbReference type="NCBI Taxonomy" id="4846"/>
    <lineage>
        <taxon>Eukaryota</taxon>
        <taxon>Fungi</taxon>
        <taxon>Fungi incertae sedis</taxon>
        <taxon>Mucoromycota</taxon>
        <taxon>Mucoromycotina</taxon>
        <taxon>Mucoromycetes</taxon>
        <taxon>Mucorales</taxon>
        <taxon>Mucorineae</taxon>
        <taxon>Rhizopodaceae</taxon>
        <taxon>Rhizopus</taxon>
    </lineage>
</organism>
<comment type="caution">
    <text evidence="2">The sequence shown here is derived from an EMBL/GenBank/DDBJ whole genome shotgun (WGS) entry which is preliminary data.</text>
</comment>
<keyword evidence="3" id="KW-1185">Reference proteome</keyword>
<dbReference type="AlphaFoldDB" id="A0A367JGM4"/>
<gene>
    <name evidence="2" type="ORF">CU098_002888</name>
</gene>
<dbReference type="OrthoDB" id="10064411at2759"/>
<dbReference type="GO" id="GO:0005739">
    <property type="term" value="C:mitochondrion"/>
    <property type="evidence" value="ECO:0007669"/>
    <property type="project" value="TreeGrafter"/>
</dbReference>
<dbReference type="InterPro" id="IPR019180">
    <property type="entry name" value="Oxidoreductase-like_N"/>
</dbReference>
<evidence type="ECO:0000313" key="2">
    <source>
        <dbReference type="EMBL" id="RCH89035.1"/>
    </source>
</evidence>
<evidence type="ECO:0000313" key="3">
    <source>
        <dbReference type="Proteomes" id="UP000253551"/>
    </source>
</evidence>
<dbReference type="PANTHER" id="PTHR21193">
    <property type="entry name" value="OXIDOREDUCTASE-LIKE DOMAIN-CONTAINING PROTEIN 1"/>
    <property type="match status" value="1"/>
</dbReference>
<name>A0A367JGM4_RHIST</name>
<sequence length="144" mass="16623">MSWIRSCKRIPNYSGWWDLVLKNANESTLTKTPLSIPFEPVPQLEETNKETPKPTIVYLNNQPIPLPQKPLEPDNCCMSGCVHCVWDLYQEDMEDYAAKNKEIKDRFIQAGQPIPAELDTQPQVQDMDPSMKAFLEMEKKLNNL</sequence>
<feature type="domain" description="Oxidoreductase-like" evidence="1">
    <location>
        <begin position="64"/>
        <end position="104"/>
    </location>
</feature>
<dbReference type="PANTHER" id="PTHR21193:SF3">
    <property type="entry name" value="OXIDOREDUCTASE-LIKE DOMAIN-CONTAINING PROTEIN 1"/>
    <property type="match status" value="1"/>
</dbReference>
<reference evidence="2 3" key="1">
    <citation type="journal article" date="2018" name="G3 (Bethesda)">
        <title>Phylogenetic and Phylogenomic Definition of Rhizopus Species.</title>
        <authorList>
            <person name="Gryganskyi A.P."/>
            <person name="Golan J."/>
            <person name="Dolatabadi S."/>
            <person name="Mondo S."/>
            <person name="Robb S."/>
            <person name="Idnurm A."/>
            <person name="Muszewska A."/>
            <person name="Steczkiewicz K."/>
            <person name="Masonjones S."/>
            <person name="Liao H.L."/>
            <person name="Gajdeczka M.T."/>
            <person name="Anike F."/>
            <person name="Vuek A."/>
            <person name="Anishchenko I.M."/>
            <person name="Voigt K."/>
            <person name="de Hoog G.S."/>
            <person name="Smith M.E."/>
            <person name="Heitman J."/>
            <person name="Vilgalys R."/>
            <person name="Stajich J.E."/>
        </authorList>
    </citation>
    <scope>NUCLEOTIDE SEQUENCE [LARGE SCALE GENOMIC DNA]</scope>
    <source>
        <strain evidence="2 3">LSU 92-RS-03</strain>
    </source>
</reference>
<proteinExistence type="predicted"/>
<dbReference type="STRING" id="4846.A0A367JGM4"/>
<protein>
    <recommendedName>
        <fullName evidence="1">Oxidoreductase-like domain-containing protein</fullName>
    </recommendedName>
</protein>
<dbReference type="InterPro" id="IPR039251">
    <property type="entry name" value="OXLD1"/>
</dbReference>